<evidence type="ECO:0000313" key="1">
    <source>
        <dbReference type="EMBL" id="CAI9167912.1"/>
    </source>
</evidence>
<dbReference type="Proteomes" id="UP001176941">
    <property type="component" value="Chromosome 27"/>
</dbReference>
<sequence>MNHARQASLSVTNSQSLLKLMSIESLMPSNHLIPFIPFLSCPQSSPQSCVSQHQGLFKESALHIRWPKNWSFSFNISPTNEHPRLISFRMDWLDLLAVHGTLKSLL</sequence>
<name>A0ABN8Z246_RANTA</name>
<protein>
    <submittedName>
        <fullName evidence="1">Uncharacterized protein</fullName>
    </submittedName>
</protein>
<reference evidence="1" key="1">
    <citation type="submission" date="2023-04" db="EMBL/GenBank/DDBJ databases">
        <authorList>
            <consortium name="ELIXIR-Norway"/>
        </authorList>
    </citation>
    <scope>NUCLEOTIDE SEQUENCE [LARGE SCALE GENOMIC DNA]</scope>
</reference>
<dbReference type="EMBL" id="OX459963">
    <property type="protein sequence ID" value="CAI9167912.1"/>
    <property type="molecule type" value="Genomic_DNA"/>
</dbReference>
<evidence type="ECO:0000313" key="2">
    <source>
        <dbReference type="Proteomes" id="UP001176941"/>
    </source>
</evidence>
<proteinExistence type="predicted"/>
<gene>
    <name evidence="1" type="ORF">MRATA1EN1_LOCUS16874</name>
</gene>
<organism evidence="1 2">
    <name type="scientific">Rangifer tarandus platyrhynchus</name>
    <name type="common">Svalbard reindeer</name>
    <dbReference type="NCBI Taxonomy" id="3082113"/>
    <lineage>
        <taxon>Eukaryota</taxon>
        <taxon>Metazoa</taxon>
        <taxon>Chordata</taxon>
        <taxon>Craniata</taxon>
        <taxon>Vertebrata</taxon>
        <taxon>Euteleostomi</taxon>
        <taxon>Mammalia</taxon>
        <taxon>Eutheria</taxon>
        <taxon>Laurasiatheria</taxon>
        <taxon>Artiodactyla</taxon>
        <taxon>Ruminantia</taxon>
        <taxon>Pecora</taxon>
        <taxon>Cervidae</taxon>
        <taxon>Odocoileinae</taxon>
        <taxon>Rangifer</taxon>
    </lineage>
</organism>
<keyword evidence="2" id="KW-1185">Reference proteome</keyword>
<accession>A0ABN8Z246</accession>